<keyword evidence="4" id="KW-1185">Reference proteome</keyword>
<dbReference type="EnsemblProtists" id="PYU1_T013902">
    <property type="protein sequence ID" value="PYU1_T013902"/>
    <property type="gene ID" value="PYU1_G013873"/>
</dbReference>
<dbReference type="InParanoid" id="K3X9K3"/>
<feature type="transmembrane region" description="Helical" evidence="2">
    <location>
        <begin position="60"/>
        <end position="80"/>
    </location>
</feature>
<dbReference type="Proteomes" id="UP000019132">
    <property type="component" value="Unassembled WGS sequence"/>
</dbReference>
<dbReference type="HOGENOM" id="CLU_110038_0_0_1"/>
<evidence type="ECO:0000313" key="3">
    <source>
        <dbReference type="EnsemblProtists" id="PYU1_T013902"/>
    </source>
</evidence>
<keyword evidence="2" id="KW-1133">Transmembrane helix</keyword>
<keyword evidence="2" id="KW-0472">Membrane</keyword>
<organism evidence="3 4">
    <name type="scientific">Globisporangium ultimum (strain ATCC 200006 / CBS 805.95 / DAOM BR144)</name>
    <name type="common">Pythium ultimum</name>
    <dbReference type="NCBI Taxonomy" id="431595"/>
    <lineage>
        <taxon>Eukaryota</taxon>
        <taxon>Sar</taxon>
        <taxon>Stramenopiles</taxon>
        <taxon>Oomycota</taxon>
        <taxon>Peronosporomycetes</taxon>
        <taxon>Pythiales</taxon>
        <taxon>Pythiaceae</taxon>
        <taxon>Globisporangium</taxon>
    </lineage>
</organism>
<feature type="region of interest" description="Disordered" evidence="1">
    <location>
        <begin position="1"/>
        <end position="42"/>
    </location>
</feature>
<dbReference type="EMBL" id="GL376595">
    <property type="status" value="NOT_ANNOTATED_CDS"/>
    <property type="molecule type" value="Genomic_DNA"/>
</dbReference>
<dbReference type="AlphaFoldDB" id="K3X9K3"/>
<accession>K3X9K3</accession>
<keyword evidence="2" id="KW-0812">Transmembrane</keyword>
<evidence type="ECO:0008006" key="5">
    <source>
        <dbReference type="Google" id="ProtNLM"/>
    </source>
</evidence>
<dbReference type="OMA" id="KLYMKQH"/>
<name>K3X9K3_GLOUD</name>
<evidence type="ECO:0000256" key="2">
    <source>
        <dbReference type="SAM" id="Phobius"/>
    </source>
</evidence>
<feature type="transmembrane region" description="Helical" evidence="2">
    <location>
        <begin position="92"/>
        <end position="112"/>
    </location>
</feature>
<dbReference type="Pfam" id="PF02466">
    <property type="entry name" value="Tim17"/>
    <property type="match status" value="1"/>
</dbReference>
<protein>
    <recommendedName>
        <fullName evidence="5">Mitochondrial import inner membrane translocase subunit TIM22</fullName>
    </recommendedName>
</protein>
<reference evidence="4" key="2">
    <citation type="submission" date="2010-04" db="EMBL/GenBank/DDBJ databases">
        <authorList>
            <person name="Buell R."/>
            <person name="Hamilton J."/>
            <person name="Hostetler J."/>
        </authorList>
    </citation>
    <scope>NUCLEOTIDE SEQUENCE [LARGE SCALE GENOMIC DNA]</scope>
    <source>
        <strain evidence="4">DAOM:BR144</strain>
    </source>
</reference>
<evidence type="ECO:0000256" key="1">
    <source>
        <dbReference type="SAM" id="MobiDB-lite"/>
    </source>
</evidence>
<reference evidence="4" key="1">
    <citation type="journal article" date="2010" name="Genome Biol.">
        <title>Genome sequence of the necrotrophic plant pathogen Pythium ultimum reveals original pathogenicity mechanisms and effector repertoire.</title>
        <authorList>
            <person name="Levesque C.A."/>
            <person name="Brouwer H."/>
            <person name="Cano L."/>
            <person name="Hamilton J.P."/>
            <person name="Holt C."/>
            <person name="Huitema E."/>
            <person name="Raffaele S."/>
            <person name="Robideau G.P."/>
            <person name="Thines M."/>
            <person name="Win J."/>
            <person name="Zerillo M.M."/>
            <person name="Beakes G.W."/>
            <person name="Boore J.L."/>
            <person name="Busam D."/>
            <person name="Dumas B."/>
            <person name="Ferriera S."/>
            <person name="Fuerstenberg S.I."/>
            <person name="Gachon C.M."/>
            <person name="Gaulin E."/>
            <person name="Govers F."/>
            <person name="Grenville-Briggs L."/>
            <person name="Horner N."/>
            <person name="Hostetler J."/>
            <person name="Jiang R.H."/>
            <person name="Johnson J."/>
            <person name="Krajaejun T."/>
            <person name="Lin H."/>
            <person name="Meijer H.J."/>
            <person name="Moore B."/>
            <person name="Morris P."/>
            <person name="Phuntmart V."/>
            <person name="Puiu D."/>
            <person name="Shetty J."/>
            <person name="Stajich J.E."/>
            <person name="Tripathy S."/>
            <person name="Wawra S."/>
            <person name="van West P."/>
            <person name="Whitty B.R."/>
            <person name="Coutinho P.M."/>
            <person name="Henrissat B."/>
            <person name="Martin F."/>
            <person name="Thomas P.D."/>
            <person name="Tyler B.M."/>
            <person name="De Vries R.P."/>
            <person name="Kamoun S."/>
            <person name="Yandell M."/>
            <person name="Tisserat N."/>
            <person name="Buell C.R."/>
        </authorList>
    </citation>
    <scope>NUCLEOTIDE SEQUENCE</scope>
    <source>
        <strain evidence="4">DAOM:BR144</strain>
    </source>
</reference>
<sequence>MGDSQNWSSFDDEPVAPARRARAKANAQSVGQTPPPEQPQAKGAFDKLQGLDLRNFRNRLMFGGLVGFCTGATFGAIDSVKLYARQHGKVSLAGLSTFARGAGVSGGSFAGFFLTYQGVKTLMEVQRGEEDLVNVGVATAVAALPFVGSTVMRQNVPYALMLIALDHFHEELSAHRK</sequence>
<proteinExistence type="predicted"/>
<dbReference type="VEuPathDB" id="FungiDB:PYU1_G013873"/>
<reference evidence="3" key="3">
    <citation type="submission" date="2015-02" db="UniProtKB">
        <authorList>
            <consortium name="EnsemblProtists"/>
        </authorList>
    </citation>
    <scope>IDENTIFICATION</scope>
    <source>
        <strain evidence="3">DAOM BR144</strain>
    </source>
</reference>
<evidence type="ECO:0000313" key="4">
    <source>
        <dbReference type="Proteomes" id="UP000019132"/>
    </source>
</evidence>
<dbReference type="eggNOG" id="ENOG502S6DK">
    <property type="taxonomic scope" value="Eukaryota"/>
</dbReference>
<feature type="transmembrane region" description="Helical" evidence="2">
    <location>
        <begin position="132"/>
        <end position="152"/>
    </location>
</feature>